<dbReference type="EMBL" id="CP136422">
    <property type="protein sequence ID" value="WPX76463.1"/>
    <property type="molecule type" value="Genomic_DNA"/>
</dbReference>
<reference evidence="1" key="1">
    <citation type="submission" date="2023-10" db="EMBL/GenBank/DDBJ databases">
        <title>Genome sequence of Blautia coccoides DSM 935.</title>
        <authorList>
            <person name="Boeer T."/>
            <person name="Bengelsdorf F.R."/>
            <person name="Daniel R."/>
            <person name="Poehlein A."/>
        </authorList>
    </citation>
    <scope>NUCLEOTIDE SEQUENCE [LARGE SCALE GENOMIC DNA]</scope>
    <source>
        <strain evidence="1">DSM 935</strain>
    </source>
</reference>
<proteinExistence type="predicted"/>
<accession>A0ABZ0UHX3</accession>
<organism evidence="1 2">
    <name type="scientific">Blautia producta</name>
    <dbReference type="NCBI Taxonomy" id="33035"/>
    <lineage>
        <taxon>Bacteria</taxon>
        <taxon>Bacillati</taxon>
        <taxon>Bacillota</taxon>
        <taxon>Clostridia</taxon>
        <taxon>Lachnospirales</taxon>
        <taxon>Lachnospiraceae</taxon>
        <taxon>Blautia</taxon>
    </lineage>
</organism>
<gene>
    <name evidence="1" type="ORF">BLCOC_48490</name>
</gene>
<protein>
    <submittedName>
        <fullName evidence="1">Uncharacterized protein</fullName>
    </submittedName>
</protein>
<keyword evidence="2" id="KW-1185">Reference proteome</keyword>
<sequence>MNYLLESLSVYVVNTKRDRTIKKIICSKILIRYAESGDISIKWYVLGFLYRYKLAKWYFNTIVIRE</sequence>
<dbReference type="Proteomes" id="UP001325248">
    <property type="component" value="Chromosome"/>
</dbReference>
<evidence type="ECO:0000313" key="1">
    <source>
        <dbReference type="EMBL" id="WPX76463.1"/>
    </source>
</evidence>
<name>A0ABZ0UHX3_9FIRM</name>
<evidence type="ECO:0000313" key="2">
    <source>
        <dbReference type="Proteomes" id="UP001325248"/>
    </source>
</evidence>